<evidence type="ECO:0000313" key="3">
    <source>
        <dbReference type="Proteomes" id="UP000078492"/>
    </source>
</evidence>
<reference evidence="2 3" key="1">
    <citation type="submission" date="2015-09" db="EMBL/GenBank/DDBJ databases">
        <title>Trachymyrmex cornetzi WGS genome.</title>
        <authorList>
            <person name="Nygaard S."/>
            <person name="Hu H."/>
            <person name="Boomsma J."/>
            <person name="Zhang G."/>
        </authorList>
    </citation>
    <scope>NUCLEOTIDE SEQUENCE [LARGE SCALE GENOMIC DNA]</scope>
    <source>
        <strain evidence="2">Tcor2-1</strain>
        <tissue evidence="2">Whole body</tissue>
    </source>
</reference>
<evidence type="ECO:0000256" key="1">
    <source>
        <dbReference type="SAM" id="MobiDB-lite"/>
    </source>
</evidence>
<feature type="compositionally biased region" description="Gly residues" evidence="1">
    <location>
        <begin position="20"/>
        <end position="32"/>
    </location>
</feature>
<sequence>MLGPRGTGGADVVVVVVGSGGGSGRSCGGGSSAGKACEREAKDVRVQRQHPSYPDFDDCVPLAASAREPPSGSRGATSARENHTSRGIPGALAGLSGVENELNGRAIGRSVGQSRRRVRSKWEGEESKRLRKGR</sequence>
<dbReference type="AlphaFoldDB" id="A0A195EIK5"/>
<feature type="compositionally biased region" description="Basic and acidic residues" evidence="1">
    <location>
        <begin position="36"/>
        <end position="46"/>
    </location>
</feature>
<protein>
    <submittedName>
        <fullName evidence="2">Uncharacterized protein</fullName>
    </submittedName>
</protein>
<evidence type="ECO:0000313" key="2">
    <source>
        <dbReference type="EMBL" id="KYN27694.1"/>
    </source>
</evidence>
<accession>A0A195EIK5</accession>
<gene>
    <name evidence="2" type="ORF">ALC57_02758</name>
</gene>
<organism evidence="2 3">
    <name type="scientific">Trachymyrmex cornetzi</name>
    <dbReference type="NCBI Taxonomy" id="471704"/>
    <lineage>
        <taxon>Eukaryota</taxon>
        <taxon>Metazoa</taxon>
        <taxon>Ecdysozoa</taxon>
        <taxon>Arthropoda</taxon>
        <taxon>Hexapoda</taxon>
        <taxon>Insecta</taxon>
        <taxon>Pterygota</taxon>
        <taxon>Neoptera</taxon>
        <taxon>Endopterygota</taxon>
        <taxon>Hymenoptera</taxon>
        <taxon>Apocrita</taxon>
        <taxon>Aculeata</taxon>
        <taxon>Formicoidea</taxon>
        <taxon>Formicidae</taxon>
        <taxon>Myrmicinae</taxon>
        <taxon>Trachymyrmex</taxon>
    </lineage>
</organism>
<feature type="region of interest" description="Disordered" evidence="1">
    <location>
        <begin position="20"/>
        <end position="134"/>
    </location>
</feature>
<proteinExistence type="predicted"/>
<dbReference type="EMBL" id="KQ978881">
    <property type="protein sequence ID" value="KYN27694.1"/>
    <property type="molecule type" value="Genomic_DNA"/>
</dbReference>
<dbReference type="Proteomes" id="UP000078492">
    <property type="component" value="Unassembled WGS sequence"/>
</dbReference>
<name>A0A195EIK5_9HYME</name>
<keyword evidence="3" id="KW-1185">Reference proteome</keyword>